<gene>
    <name evidence="1" type="ORF">ACFOD7_19625</name>
</gene>
<evidence type="ECO:0000313" key="2">
    <source>
        <dbReference type="Proteomes" id="UP001595557"/>
    </source>
</evidence>
<protein>
    <submittedName>
        <fullName evidence="1">Uncharacterized protein</fullName>
    </submittedName>
</protein>
<dbReference type="Proteomes" id="UP001595557">
    <property type="component" value="Unassembled WGS sequence"/>
</dbReference>
<proteinExistence type="predicted"/>
<reference evidence="2" key="1">
    <citation type="journal article" date="2019" name="Int. J. Syst. Evol. Microbiol.">
        <title>The Global Catalogue of Microorganisms (GCM) 10K type strain sequencing project: providing services to taxonomists for standard genome sequencing and annotation.</title>
        <authorList>
            <consortium name="The Broad Institute Genomics Platform"/>
            <consortium name="The Broad Institute Genome Sequencing Center for Infectious Disease"/>
            <person name="Wu L."/>
            <person name="Ma J."/>
        </authorList>
    </citation>
    <scope>NUCLEOTIDE SEQUENCE [LARGE SCALE GENOMIC DNA]</scope>
    <source>
        <strain evidence="2">KCTC 52239</strain>
    </source>
</reference>
<name>A0ABV7IJN1_9RHOB</name>
<dbReference type="RefSeq" id="WP_207471509.1">
    <property type="nucleotide sequence ID" value="NZ_JAFNAW010000074.1"/>
</dbReference>
<sequence>MTDTDALREALLEALLEMARSMRNTVEGRETVAALYELRAQGMKPVVAKVLLEAAEKVRSG</sequence>
<comment type="caution">
    <text evidence="1">The sequence shown here is derived from an EMBL/GenBank/DDBJ whole genome shotgun (WGS) entry which is preliminary data.</text>
</comment>
<dbReference type="EMBL" id="JBHRTE010000097">
    <property type="protein sequence ID" value="MFC3170253.1"/>
    <property type="molecule type" value="Genomic_DNA"/>
</dbReference>
<keyword evidence="2" id="KW-1185">Reference proteome</keyword>
<evidence type="ECO:0000313" key="1">
    <source>
        <dbReference type="EMBL" id="MFC3170253.1"/>
    </source>
</evidence>
<organism evidence="1 2">
    <name type="scientific">Paracoccus fontiphilus</name>
    <dbReference type="NCBI Taxonomy" id="1815556"/>
    <lineage>
        <taxon>Bacteria</taxon>
        <taxon>Pseudomonadati</taxon>
        <taxon>Pseudomonadota</taxon>
        <taxon>Alphaproteobacteria</taxon>
        <taxon>Rhodobacterales</taxon>
        <taxon>Paracoccaceae</taxon>
        <taxon>Paracoccus</taxon>
    </lineage>
</organism>
<accession>A0ABV7IJN1</accession>